<keyword evidence="4" id="KW-1185">Reference proteome</keyword>
<evidence type="ECO:0000313" key="3">
    <source>
        <dbReference type="EMBL" id="EEF59972.1"/>
    </source>
</evidence>
<dbReference type="STRING" id="320771.Cflav_PD2776"/>
<reference evidence="3 4" key="1">
    <citation type="journal article" date="2011" name="J. Bacteriol.">
        <title>Genome sequence of 'Pedosphaera parvula' Ellin514, an aerobic Verrucomicrobial isolate from pasture soil.</title>
        <authorList>
            <person name="Kant R."/>
            <person name="van Passel M.W."/>
            <person name="Sangwan P."/>
            <person name="Palva A."/>
            <person name="Lucas S."/>
            <person name="Copeland A."/>
            <person name="Lapidus A."/>
            <person name="Glavina Del Rio T."/>
            <person name="Dalin E."/>
            <person name="Tice H."/>
            <person name="Bruce D."/>
            <person name="Goodwin L."/>
            <person name="Pitluck S."/>
            <person name="Chertkov O."/>
            <person name="Larimer F.W."/>
            <person name="Land M.L."/>
            <person name="Hauser L."/>
            <person name="Brettin T.S."/>
            <person name="Detter J.C."/>
            <person name="Han S."/>
            <person name="de Vos W.M."/>
            <person name="Janssen P.H."/>
            <person name="Smidt H."/>
        </authorList>
    </citation>
    <scope>NUCLEOTIDE SEQUENCE [LARGE SCALE GENOMIC DNA]</scope>
    <source>
        <strain evidence="3 4">Ellin514</strain>
    </source>
</reference>
<evidence type="ECO:0000256" key="1">
    <source>
        <dbReference type="SAM" id="SignalP"/>
    </source>
</evidence>
<feature type="domain" description="DUF547" evidence="2">
    <location>
        <begin position="70"/>
        <end position="180"/>
    </location>
</feature>
<dbReference type="EMBL" id="ABOX02000022">
    <property type="protein sequence ID" value="EEF59972.1"/>
    <property type="molecule type" value="Genomic_DNA"/>
</dbReference>
<protein>
    <recommendedName>
        <fullName evidence="2">DUF547 domain-containing protein</fullName>
    </recommendedName>
</protein>
<comment type="caution">
    <text evidence="3">The sequence shown here is derived from an EMBL/GenBank/DDBJ whole genome shotgun (WGS) entry which is preliminary data.</text>
</comment>
<sequence length="255" mass="29523" precursor="true">MRLFTILLLVLSLTEFVQAAEFDHSHQHFDRVLKQYVKNGLVNYAGLKTHPQELNSYLDQLASVPEDEFARWNENQQMAFLINLYNAATLRLIVDHYPVKSIKDIGGVLNGPWKQKVVHLWGETITLDDLEHGILRKRYAEPRVHFALVCAAHGCPPLREEAYTEKKLNEQLDDQGRRFIGNKEKNRVDVSAHVVYLSPIFKWYAQDFEKKGSPVLKWITPFFTKEEQAALTNGGEFKIRYTDYDWSLNDSSVGK</sequence>
<evidence type="ECO:0000313" key="4">
    <source>
        <dbReference type="Proteomes" id="UP000003688"/>
    </source>
</evidence>
<dbReference type="PANTHER" id="PTHR46361">
    <property type="entry name" value="ELECTRON CARRIER/ PROTEIN DISULFIDE OXIDOREDUCTASE"/>
    <property type="match status" value="1"/>
</dbReference>
<dbReference type="Pfam" id="PF04784">
    <property type="entry name" value="DUF547"/>
    <property type="match status" value="1"/>
</dbReference>
<name>B9XJU6_PEDPL</name>
<feature type="chain" id="PRO_5002893248" description="DUF547 domain-containing protein" evidence="1">
    <location>
        <begin position="20"/>
        <end position="255"/>
    </location>
</feature>
<keyword evidence="1" id="KW-0732">Signal</keyword>
<dbReference type="InterPro" id="IPR006869">
    <property type="entry name" value="DUF547"/>
</dbReference>
<dbReference type="AlphaFoldDB" id="B9XJU6"/>
<dbReference type="RefSeq" id="WP_007416089.1">
    <property type="nucleotide sequence ID" value="NZ_ABOX02000022.1"/>
</dbReference>
<accession>B9XJU6</accession>
<dbReference type="PANTHER" id="PTHR46361:SF3">
    <property type="entry name" value="ELECTRON CARRIER_ PROTEIN DISULFIDE OXIDOREDUCTASE"/>
    <property type="match status" value="1"/>
</dbReference>
<evidence type="ECO:0000259" key="2">
    <source>
        <dbReference type="Pfam" id="PF04784"/>
    </source>
</evidence>
<feature type="signal peptide" evidence="1">
    <location>
        <begin position="1"/>
        <end position="19"/>
    </location>
</feature>
<proteinExistence type="predicted"/>
<gene>
    <name evidence="3" type="ORF">Cflav_PD2776</name>
</gene>
<organism evidence="3 4">
    <name type="scientific">Pedosphaera parvula (strain Ellin514)</name>
    <dbReference type="NCBI Taxonomy" id="320771"/>
    <lineage>
        <taxon>Bacteria</taxon>
        <taxon>Pseudomonadati</taxon>
        <taxon>Verrucomicrobiota</taxon>
        <taxon>Pedosphaerae</taxon>
        <taxon>Pedosphaerales</taxon>
        <taxon>Pedosphaeraceae</taxon>
        <taxon>Pedosphaera</taxon>
    </lineage>
</organism>
<dbReference type="Proteomes" id="UP000003688">
    <property type="component" value="Unassembled WGS sequence"/>
</dbReference>